<evidence type="ECO:0000259" key="5">
    <source>
        <dbReference type="PROSITE" id="PS50043"/>
    </source>
</evidence>
<proteinExistence type="predicted"/>
<name>A0A1W1D9U8_9ZZZZ</name>
<sequence>MNEDQTVFIVDDEKPVRDSIKFLMESIGLQAKVFSSAQEYLDQFDTDAPGCLITDIRMPMMSGLDLQQKLSENVLHPPIIMITGHGDVPMAVSAIQQGAVDFVEKPFNNQKLLDIVYKALEIDAKCRGENIKLGDIQQKYQYLTDKERRVFELIIKGILNKQIAQELFVTQSAIEARRAKIMEKMQANNLSDLMRMGMAMGMIEV</sequence>
<dbReference type="GO" id="GO:0000160">
    <property type="term" value="P:phosphorelay signal transduction system"/>
    <property type="evidence" value="ECO:0007669"/>
    <property type="project" value="InterPro"/>
</dbReference>
<dbReference type="InterPro" id="IPR000792">
    <property type="entry name" value="Tscrpt_reg_LuxR_C"/>
</dbReference>
<dbReference type="SMART" id="SM00421">
    <property type="entry name" value="HTH_LUXR"/>
    <property type="match status" value="1"/>
</dbReference>
<dbReference type="InterPro" id="IPR011006">
    <property type="entry name" value="CheY-like_superfamily"/>
</dbReference>
<organism evidence="7">
    <name type="scientific">hydrothermal vent metagenome</name>
    <dbReference type="NCBI Taxonomy" id="652676"/>
    <lineage>
        <taxon>unclassified sequences</taxon>
        <taxon>metagenomes</taxon>
        <taxon>ecological metagenomes</taxon>
    </lineage>
</organism>
<dbReference type="GO" id="GO:0006355">
    <property type="term" value="P:regulation of DNA-templated transcription"/>
    <property type="evidence" value="ECO:0007669"/>
    <property type="project" value="InterPro"/>
</dbReference>
<dbReference type="SMART" id="SM00448">
    <property type="entry name" value="REC"/>
    <property type="match status" value="1"/>
</dbReference>
<dbReference type="Gene3D" id="3.40.50.2300">
    <property type="match status" value="1"/>
</dbReference>
<dbReference type="SUPFAM" id="SSF52172">
    <property type="entry name" value="CheY-like"/>
    <property type="match status" value="1"/>
</dbReference>
<dbReference type="GO" id="GO:0003677">
    <property type="term" value="F:DNA binding"/>
    <property type="evidence" value="ECO:0007669"/>
    <property type="project" value="UniProtKB-KW"/>
</dbReference>
<dbReference type="PRINTS" id="PR00038">
    <property type="entry name" value="HTHLUXR"/>
</dbReference>
<dbReference type="CDD" id="cd17537">
    <property type="entry name" value="REC_FixJ"/>
    <property type="match status" value="1"/>
</dbReference>
<feature type="domain" description="Response regulatory" evidence="6">
    <location>
        <begin position="6"/>
        <end position="120"/>
    </location>
</feature>
<protein>
    <submittedName>
        <fullName evidence="7">Nitrogen regulation protein NR(I)</fullName>
    </submittedName>
</protein>
<dbReference type="InterPro" id="IPR001789">
    <property type="entry name" value="Sig_transdc_resp-reg_receiver"/>
</dbReference>
<evidence type="ECO:0000256" key="1">
    <source>
        <dbReference type="ARBA" id="ARBA00022553"/>
    </source>
</evidence>
<dbReference type="FunFam" id="3.40.50.2300:FF:000018">
    <property type="entry name" value="DNA-binding transcriptional regulator NtrC"/>
    <property type="match status" value="1"/>
</dbReference>
<evidence type="ECO:0000259" key="6">
    <source>
        <dbReference type="PROSITE" id="PS50110"/>
    </source>
</evidence>
<dbReference type="Gene3D" id="1.10.10.10">
    <property type="entry name" value="Winged helix-like DNA-binding domain superfamily/Winged helix DNA-binding domain"/>
    <property type="match status" value="1"/>
</dbReference>
<accession>A0A1W1D9U8</accession>
<dbReference type="PROSITE" id="PS50110">
    <property type="entry name" value="RESPONSE_REGULATORY"/>
    <property type="match status" value="1"/>
</dbReference>
<evidence type="ECO:0000313" key="7">
    <source>
        <dbReference type="EMBL" id="SFV77393.1"/>
    </source>
</evidence>
<dbReference type="InterPro" id="IPR036388">
    <property type="entry name" value="WH-like_DNA-bd_sf"/>
</dbReference>
<reference evidence="7" key="1">
    <citation type="submission" date="2016-10" db="EMBL/GenBank/DDBJ databases">
        <authorList>
            <person name="de Groot N.N."/>
        </authorList>
    </citation>
    <scope>NUCLEOTIDE SEQUENCE</scope>
</reference>
<gene>
    <name evidence="7" type="ORF">MNB_SUP05-4-60</name>
</gene>
<keyword evidence="2" id="KW-0805">Transcription regulation</keyword>
<keyword evidence="3" id="KW-0238">DNA-binding</keyword>
<dbReference type="PANTHER" id="PTHR44688">
    <property type="entry name" value="DNA-BINDING TRANSCRIPTIONAL ACTIVATOR DEVR_DOSR"/>
    <property type="match status" value="1"/>
</dbReference>
<evidence type="ECO:0000256" key="2">
    <source>
        <dbReference type="ARBA" id="ARBA00023015"/>
    </source>
</evidence>
<keyword evidence="4" id="KW-0804">Transcription</keyword>
<keyword evidence="1" id="KW-0597">Phosphoprotein</keyword>
<dbReference type="EMBL" id="FPHR01000024">
    <property type="protein sequence ID" value="SFV77393.1"/>
    <property type="molecule type" value="Genomic_DNA"/>
</dbReference>
<evidence type="ECO:0000256" key="3">
    <source>
        <dbReference type="ARBA" id="ARBA00023125"/>
    </source>
</evidence>
<feature type="domain" description="HTH luxR-type" evidence="5">
    <location>
        <begin position="136"/>
        <end position="201"/>
    </location>
</feature>
<dbReference type="Pfam" id="PF00196">
    <property type="entry name" value="GerE"/>
    <property type="match status" value="1"/>
</dbReference>
<evidence type="ECO:0000256" key="4">
    <source>
        <dbReference type="ARBA" id="ARBA00023163"/>
    </source>
</evidence>
<dbReference type="PROSITE" id="PS50043">
    <property type="entry name" value="HTH_LUXR_2"/>
    <property type="match status" value="1"/>
</dbReference>
<dbReference type="PANTHER" id="PTHR44688:SF16">
    <property type="entry name" value="DNA-BINDING TRANSCRIPTIONAL ACTIVATOR DEVR_DOSR"/>
    <property type="match status" value="1"/>
</dbReference>
<dbReference type="AlphaFoldDB" id="A0A1W1D9U8"/>
<dbReference type="Pfam" id="PF00072">
    <property type="entry name" value="Response_reg"/>
    <property type="match status" value="1"/>
</dbReference>